<evidence type="ECO:0000259" key="2">
    <source>
        <dbReference type="Pfam" id="PF17971"/>
    </source>
</evidence>
<dbReference type="OrthoDB" id="6382334at2759"/>
<reference evidence="3" key="2">
    <citation type="submission" date="2025-09" db="UniProtKB">
        <authorList>
            <consortium name="Ensembl"/>
        </authorList>
    </citation>
    <scope>IDENTIFICATION</scope>
</reference>
<dbReference type="GeneTree" id="ENSGT00940000160851"/>
<evidence type="ECO:0000313" key="3">
    <source>
        <dbReference type="Ensembl" id="ENSLLEP00000001990.1"/>
    </source>
</evidence>
<dbReference type="Pfam" id="PF25552">
    <property type="entry name" value="LIFR_D4"/>
    <property type="match status" value="1"/>
</dbReference>
<dbReference type="Proteomes" id="UP000694569">
    <property type="component" value="Unplaced"/>
</dbReference>
<dbReference type="InterPro" id="IPR013783">
    <property type="entry name" value="Ig-like_fold"/>
</dbReference>
<dbReference type="InterPro" id="IPR040817">
    <property type="entry name" value="LIFR_D2"/>
</dbReference>
<sequence length="264" mass="30289">MQKTVMYVYIFLYLYIIIYPFIFQHKFGAHLSMTNEPFHWAWDSELPLECESHSVRIRSAPSRSKEERWSAWSAWKTHYGQFFSITFLLITLFVIYPHEKIVPEGSNVSFCCIPSKGERVTKMKYGVRRGLTYDVPNGSAGTFVITVSNVKMSASDGTNVIYEPSNISCETSDMKILTCTWSPGSLYNFQQNGNGDGKLNPKYTMYERFTNITTYCQARNSCVWTIERSQSIYNFTLTAENRLGRESVNIVVNVSENGMETSAM</sequence>
<feature type="transmembrane region" description="Helical" evidence="1">
    <location>
        <begin position="6"/>
        <end position="23"/>
    </location>
</feature>
<evidence type="ECO:0000313" key="4">
    <source>
        <dbReference type="Proteomes" id="UP000694569"/>
    </source>
</evidence>
<dbReference type="Pfam" id="PF17971">
    <property type="entry name" value="LIFR_D2"/>
    <property type="match status" value="1"/>
</dbReference>
<proteinExistence type="predicted"/>
<keyword evidence="1" id="KW-1133">Transmembrane helix</keyword>
<evidence type="ECO:0000256" key="1">
    <source>
        <dbReference type="SAM" id="Phobius"/>
    </source>
</evidence>
<keyword evidence="1" id="KW-0812">Transmembrane</keyword>
<dbReference type="Ensembl" id="ENSLLET00000002076.1">
    <property type="protein sequence ID" value="ENSLLEP00000001990.1"/>
    <property type="gene ID" value="ENSLLEG00000001272.1"/>
</dbReference>
<reference evidence="3" key="1">
    <citation type="submission" date="2025-08" db="UniProtKB">
        <authorList>
            <consortium name="Ensembl"/>
        </authorList>
    </citation>
    <scope>IDENTIFICATION</scope>
</reference>
<dbReference type="AlphaFoldDB" id="A0A8C5LTU4"/>
<dbReference type="Gene3D" id="2.60.40.10">
    <property type="entry name" value="Immunoglobulins"/>
    <property type="match status" value="2"/>
</dbReference>
<accession>A0A8C5LTU4</accession>
<feature type="transmembrane region" description="Helical" evidence="1">
    <location>
        <begin position="78"/>
        <end position="96"/>
    </location>
</feature>
<dbReference type="InterPro" id="IPR036116">
    <property type="entry name" value="FN3_sf"/>
</dbReference>
<keyword evidence="1" id="KW-0472">Membrane</keyword>
<dbReference type="SUPFAM" id="SSF49265">
    <property type="entry name" value="Fibronectin type III"/>
    <property type="match status" value="1"/>
</dbReference>
<keyword evidence="4" id="KW-1185">Reference proteome</keyword>
<feature type="domain" description="Leukemia inhibitory factor receptor D2" evidence="2">
    <location>
        <begin position="23"/>
        <end position="76"/>
    </location>
</feature>
<protein>
    <recommendedName>
        <fullName evidence="2">Leukemia inhibitory factor receptor D2 domain-containing protein</fullName>
    </recommendedName>
</protein>
<name>A0A8C5LTU4_9ANUR</name>
<organism evidence="3 4">
    <name type="scientific">Leptobrachium leishanense</name>
    <name type="common">Leishan spiny toad</name>
    <dbReference type="NCBI Taxonomy" id="445787"/>
    <lineage>
        <taxon>Eukaryota</taxon>
        <taxon>Metazoa</taxon>
        <taxon>Chordata</taxon>
        <taxon>Craniata</taxon>
        <taxon>Vertebrata</taxon>
        <taxon>Euteleostomi</taxon>
        <taxon>Amphibia</taxon>
        <taxon>Batrachia</taxon>
        <taxon>Anura</taxon>
        <taxon>Pelobatoidea</taxon>
        <taxon>Megophryidae</taxon>
        <taxon>Leptobrachium</taxon>
    </lineage>
</organism>